<evidence type="ECO:0000256" key="3">
    <source>
        <dbReference type="ARBA" id="ARBA00022840"/>
    </source>
</evidence>
<feature type="domain" description="Protein kinase" evidence="7">
    <location>
        <begin position="147"/>
        <end position="397"/>
    </location>
</feature>
<dbReference type="InterPro" id="IPR017441">
    <property type="entry name" value="Protein_kinase_ATP_BS"/>
</dbReference>
<dbReference type="InterPro" id="IPR011009">
    <property type="entry name" value="Kinase-like_dom_sf"/>
</dbReference>
<accession>A0A183C4F2</accession>
<dbReference type="SUPFAM" id="SSF56112">
    <property type="entry name" value="Protein kinase-like (PK-like)"/>
    <property type="match status" value="1"/>
</dbReference>
<dbReference type="InterPro" id="IPR008271">
    <property type="entry name" value="Ser/Thr_kinase_AS"/>
</dbReference>
<dbReference type="Pfam" id="PF00069">
    <property type="entry name" value="Pkinase"/>
    <property type="match status" value="1"/>
</dbReference>
<comment type="similarity">
    <text evidence="5">Belongs to the protein kinase superfamily.</text>
</comment>
<dbReference type="Gene3D" id="1.10.510.10">
    <property type="entry name" value="Transferase(Phosphotransferase) domain 1"/>
    <property type="match status" value="1"/>
</dbReference>
<keyword evidence="3 4" id="KW-0067">ATP-binding</keyword>
<dbReference type="AlphaFoldDB" id="A0A183C4F2"/>
<evidence type="ECO:0000256" key="5">
    <source>
        <dbReference type="RuleBase" id="RU000304"/>
    </source>
</evidence>
<dbReference type="PROSITE" id="PS00107">
    <property type="entry name" value="PROTEIN_KINASE_ATP"/>
    <property type="match status" value="1"/>
</dbReference>
<dbReference type="PANTHER" id="PTHR24347">
    <property type="entry name" value="SERINE/THREONINE-PROTEIN KINASE"/>
    <property type="match status" value="1"/>
</dbReference>
<evidence type="ECO:0000256" key="6">
    <source>
        <dbReference type="SAM" id="MobiDB-lite"/>
    </source>
</evidence>
<dbReference type="PROSITE" id="PS50011">
    <property type="entry name" value="PROTEIN_KINASE_DOM"/>
    <property type="match status" value="1"/>
</dbReference>
<protein>
    <submittedName>
        <fullName evidence="9">Protein kinase domain-containing protein</fullName>
    </submittedName>
</protein>
<evidence type="ECO:0000256" key="2">
    <source>
        <dbReference type="ARBA" id="ARBA00022741"/>
    </source>
</evidence>
<keyword evidence="5" id="KW-0723">Serine/threonine-protein kinase</keyword>
<dbReference type="CDD" id="cd05117">
    <property type="entry name" value="STKc_CAMK"/>
    <property type="match status" value="1"/>
</dbReference>
<organism evidence="8 9">
    <name type="scientific">Globodera pallida</name>
    <name type="common">Potato cyst nematode worm</name>
    <name type="synonym">Heterodera pallida</name>
    <dbReference type="NCBI Taxonomy" id="36090"/>
    <lineage>
        <taxon>Eukaryota</taxon>
        <taxon>Metazoa</taxon>
        <taxon>Ecdysozoa</taxon>
        <taxon>Nematoda</taxon>
        <taxon>Chromadorea</taxon>
        <taxon>Rhabditida</taxon>
        <taxon>Tylenchina</taxon>
        <taxon>Tylenchomorpha</taxon>
        <taxon>Tylenchoidea</taxon>
        <taxon>Heteroderidae</taxon>
        <taxon>Heteroderinae</taxon>
        <taxon>Globodera</taxon>
    </lineage>
</organism>
<dbReference type="PROSITE" id="PS00108">
    <property type="entry name" value="PROTEIN_KINASE_ST"/>
    <property type="match status" value="1"/>
</dbReference>
<dbReference type="SMART" id="SM00220">
    <property type="entry name" value="S_TKc"/>
    <property type="match status" value="1"/>
</dbReference>
<keyword evidence="8" id="KW-1185">Reference proteome</keyword>
<dbReference type="InterPro" id="IPR000719">
    <property type="entry name" value="Prot_kinase_dom"/>
</dbReference>
<dbReference type="Proteomes" id="UP000050741">
    <property type="component" value="Unassembled WGS sequence"/>
</dbReference>
<comment type="cofactor">
    <cofactor evidence="1">
        <name>Mg(2+)</name>
        <dbReference type="ChEBI" id="CHEBI:18420"/>
    </cofactor>
</comment>
<reference evidence="9" key="2">
    <citation type="submission" date="2016-06" db="UniProtKB">
        <authorList>
            <consortium name="WormBaseParasite"/>
        </authorList>
    </citation>
    <scope>IDENTIFICATION</scope>
</reference>
<dbReference type="FunFam" id="1.10.510.10:FF:000571">
    <property type="entry name" value="Maternal embryonic leucine zipper kinase"/>
    <property type="match status" value="1"/>
</dbReference>
<evidence type="ECO:0000313" key="8">
    <source>
        <dbReference type="Proteomes" id="UP000050741"/>
    </source>
</evidence>
<name>A0A183C4F2_GLOPA</name>
<evidence type="ECO:0000259" key="7">
    <source>
        <dbReference type="PROSITE" id="PS50011"/>
    </source>
</evidence>
<evidence type="ECO:0000313" key="9">
    <source>
        <dbReference type="WBParaSite" id="GPLIN_000774600"/>
    </source>
</evidence>
<feature type="region of interest" description="Disordered" evidence="6">
    <location>
        <begin position="1"/>
        <end position="58"/>
    </location>
</feature>
<reference evidence="8" key="1">
    <citation type="submission" date="2014-05" db="EMBL/GenBank/DDBJ databases">
        <title>The genome and life-stage specific transcriptomes of Globodera pallida elucidate key aspects of plant parasitism by a cyst nematode.</title>
        <authorList>
            <person name="Cotton J.A."/>
            <person name="Lilley C.J."/>
            <person name="Jones L.M."/>
            <person name="Kikuchi T."/>
            <person name="Reid A.J."/>
            <person name="Thorpe P."/>
            <person name="Tsai I.J."/>
            <person name="Beasley H."/>
            <person name="Blok V."/>
            <person name="Cock P.J.A."/>
            <person name="Van den Akker S.E."/>
            <person name="Holroyd N."/>
            <person name="Hunt M."/>
            <person name="Mantelin S."/>
            <person name="Naghra H."/>
            <person name="Pain A."/>
            <person name="Palomares-Rius J.E."/>
            <person name="Zarowiecki M."/>
            <person name="Berriman M."/>
            <person name="Jones J.T."/>
            <person name="Urwin P.E."/>
        </authorList>
    </citation>
    <scope>NUCLEOTIDE SEQUENCE [LARGE SCALE GENOMIC DNA]</scope>
    <source>
        <strain evidence="8">Lindley</strain>
    </source>
</reference>
<keyword evidence="5" id="KW-0808">Transferase</keyword>
<feature type="compositionally biased region" description="Polar residues" evidence="6">
    <location>
        <begin position="16"/>
        <end position="26"/>
    </location>
</feature>
<keyword evidence="2 4" id="KW-0547">Nucleotide-binding</keyword>
<dbReference type="WBParaSite" id="GPLIN_000774600">
    <property type="protein sequence ID" value="GPLIN_000774600"/>
    <property type="gene ID" value="GPLIN_000774600"/>
</dbReference>
<sequence length="414" mass="45890">MSSAQEKAKLKRNSRRTAPTSSSVSRTPKKAPPPSVLAMDEDVGGGEGGCPPAPTVSNRATGAVAERLVGRRGSNSVGRRHVQPPQQPAQHEFENGNFAGGTKEGVGVALKLKLMDSEAERHRNEKILSGPDLVTRIGDRSVFYKMFELGSQIGQGNFSDVFLVFNAEKGEKYAVKEIDKGRMNGKLHFVENEIALLQRCPHRNICRLVDAFECRRMYFLLFDYAQKGDLFETIRRVGRLSERSCAQITRQIASALAFLHRRRIVHRDVKPENILLTADSTAKLTDFGLACILVGPLYRVCGTPTYVAPEILTQQGYGVEVDVWSLGIILHICLVGFAPFHCTDRAQLFQQIVHGKVTFEHANWNLIATKAKKLLLGMLTAAAKRLDAEHVTRNEWIVTMITQNSDEPAGENNN</sequence>
<dbReference type="GO" id="GO:0005524">
    <property type="term" value="F:ATP binding"/>
    <property type="evidence" value="ECO:0007669"/>
    <property type="project" value="UniProtKB-UniRule"/>
</dbReference>
<feature type="binding site" evidence="4">
    <location>
        <position position="176"/>
    </location>
    <ligand>
        <name>ATP</name>
        <dbReference type="ChEBI" id="CHEBI:30616"/>
    </ligand>
</feature>
<evidence type="ECO:0000256" key="4">
    <source>
        <dbReference type="PROSITE-ProRule" id="PRU10141"/>
    </source>
</evidence>
<proteinExistence type="inferred from homology"/>
<feature type="region of interest" description="Disordered" evidence="6">
    <location>
        <begin position="71"/>
        <end position="100"/>
    </location>
</feature>
<evidence type="ECO:0000256" key="1">
    <source>
        <dbReference type="ARBA" id="ARBA00001946"/>
    </source>
</evidence>
<keyword evidence="5" id="KW-0418">Kinase</keyword>
<dbReference type="GO" id="GO:0004674">
    <property type="term" value="F:protein serine/threonine kinase activity"/>
    <property type="evidence" value="ECO:0007669"/>
    <property type="project" value="UniProtKB-KW"/>
</dbReference>